<dbReference type="Proteomes" id="UP000650511">
    <property type="component" value="Unassembled WGS sequence"/>
</dbReference>
<keyword evidence="5" id="KW-1185">Reference proteome</keyword>
<reference evidence="4" key="2">
    <citation type="submission" date="2020-09" db="EMBL/GenBank/DDBJ databases">
        <authorList>
            <person name="Sun Q."/>
            <person name="Zhou Y."/>
        </authorList>
    </citation>
    <scope>NUCLEOTIDE SEQUENCE</scope>
    <source>
        <strain evidence="4">CGMCC 1.14988</strain>
    </source>
</reference>
<protein>
    <recommendedName>
        <fullName evidence="3">SAF domain-containing protein</fullName>
    </recommendedName>
</protein>
<evidence type="ECO:0000259" key="3">
    <source>
        <dbReference type="SMART" id="SM00858"/>
    </source>
</evidence>
<feature type="region of interest" description="Disordered" evidence="1">
    <location>
        <begin position="238"/>
        <end position="276"/>
    </location>
</feature>
<dbReference type="Pfam" id="PF08666">
    <property type="entry name" value="SAF"/>
    <property type="match status" value="1"/>
</dbReference>
<comment type="caution">
    <text evidence="4">The sequence shown here is derived from an EMBL/GenBank/DDBJ whole genome shotgun (WGS) entry which is preliminary data.</text>
</comment>
<dbReference type="InterPro" id="IPR013974">
    <property type="entry name" value="SAF"/>
</dbReference>
<feature type="domain" description="SAF" evidence="3">
    <location>
        <begin position="57"/>
        <end position="126"/>
    </location>
</feature>
<feature type="transmembrane region" description="Helical" evidence="2">
    <location>
        <begin position="30"/>
        <end position="49"/>
    </location>
</feature>
<dbReference type="CDD" id="cd11614">
    <property type="entry name" value="SAF_CpaB_FlgA_like"/>
    <property type="match status" value="1"/>
</dbReference>
<reference evidence="4" key="1">
    <citation type="journal article" date="2014" name="Int. J. Syst. Evol. Microbiol.">
        <title>Complete genome sequence of Corynebacterium casei LMG S-19264T (=DSM 44701T), isolated from a smear-ripened cheese.</title>
        <authorList>
            <consortium name="US DOE Joint Genome Institute (JGI-PGF)"/>
            <person name="Walter F."/>
            <person name="Albersmeier A."/>
            <person name="Kalinowski J."/>
            <person name="Ruckert C."/>
        </authorList>
    </citation>
    <scope>NUCLEOTIDE SEQUENCE</scope>
    <source>
        <strain evidence="4">CGMCC 1.14988</strain>
    </source>
</reference>
<keyword evidence="2" id="KW-0812">Transmembrane</keyword>
<evidence type="ECO:0000256" key="1">
    <source>
        <dbReference type="SAM" id="MobiDB-lite"/>
    </source>
</evidence>
<gene>
    <name evidence="4" type="ORF">GCM10011354_14920</name>
</gene>
<evidence type="ECO:0000313" key="4">
    <source>
        <dbReference type="EMBL" id="GGI05605.1"/>
    </source>
</evidence>
<accession>A0A8J3ADU1</accession>
<proteinExistence type="predicted"/>
<dbReference type="EMBL" id="BMHA01000005">
    <property type="protein sequence ID" value="GGI05605.1"/>
    <property type="molecule type" value="Genomic_DNA"/>
</dbReference>
<organism evidence="4 5">
    <name type="scientific">Egicoccus halophilus</name>
    <dbReference type="NCBI Taxonomy" id="1670830"/>
    <lineage>
        <taxon>Bacteria</taxon>
        <taxon>Bacillati</taxon>
        <taxon>Actinomycetota</taxon>
        <taxon>Nitriliruptoria</taxon>
        <taxon>Egicoccales</taxon>
        <taxon>Egicoccaceae</taxon>
        <taxon>Egicoccus</taxon>
    </lineage>
</organism>
<dbReference type="RefSeq" id="WP_229730555.1">
    <property type="nucleotide sequence ID" value="NZ_BMHA01000005.1"/>
</dbReference>
<evidence type="ECO:0000313" key="5">
    <source>
        <dbReference type="Proteomes" id="UP000650511"/>
    </source>
</evidence>
<evidence type="ECO:0000256" key="2">
    <source>
        <dbReference type="SAM" id="Phobius"/>
    </source>
</evidence>
<feature type="region of interest" description="Disordered" evidence="1">
    <location>
        <begin position="1"/>
        <end position="22"/>
    </location>
</feature>
<keyword evidence="2" id="KW-0472">Membrane</keyword>
<feature type="compositionally biased region" description="Low complexity" evidence="1">
    <location>
        <begin position="240"/>
        <end position="265"/>
    </location>
</feature>
<sequence length="276" mass="27519">MVDLASAPTATTSGGRRRVRRQRGLPGGRAVIGALLVAAAAVGVFGAHLRATAEPATRYLVASRDVDAGTRVDASNLELLFGALPLELAPAVADRSVLVEQRESLLGQVVTAPIARGDLLSRSDVADDGGVGDGYAMSFPVAAADAVAGDLRRGQLVDVLATYGSGEGAYTTYVVVGVPLVAVGGGGDTGFGAADQRTLTVALAEPGQVQALAHAVSVADVVVIRSPQDGVRDAVPAPFRPGGDVAVPAGPGAADARGDAGPDAGSRVPSDDGEVE</sequence>
<dbReference type="SMART" id="SM00858">
    <property type="entry name" value="SAF"/>
    <property type="match status" value="1"/>
</dbReference>
<dbReference type="AlphaFoldDB" id="A0A8J3ADU1"/>
<name>A0A8J3ADU1_9ACTN</name>
<keyword evidence="2" id="KW-1133">Transmembrane helix</keyword>